<sequence length="238" mass="27575">MAVKHASEADIPSEDRFDYFWNLRGEWVEEPNQRRGGESGVQRILSSHGRLLYAKRQIGHIYRSWLHPFGRPTVLRERDALNGLRLLDVRVPELVFCGAQRDARHQWRALLVTAALDGFLEIDNWYTAGGRERHGEGVHDRLLQELAVILARMHKGRWQHGCLYAKHIFVRVTGEDEAARVEVALLDLEKSRRRLSSTLAAVHDMKQLRRHSSWSPTDWQKLSYFYRTAFGSAIKGLE</sequence>
<dbReference type="InterPro" id="IPR011009">
    <property type="entry name" value="Kinase-like_dom_sf"/>
</dbReference>
<dbReference type="InterPro" id="IPR027023">
    <property type="entry name" value="Put_LipoPS_kinase_InaA"/>
</dbReference>
<dbReference type="EMBL" id="CABVHY010000011">
    <property type="protein sequence ID" value="VVN99140.1"/>
    <property type="molecule type" value="Genomic_DNA"/>
</dbReference>
<evidence type="ECO:0000313" key="1">
    <source>
        <dbReference type="EMBL" id="VVN99140.1"/>
    </source>
</evidence>
<evidence type="ECO:0000313" key="2">
    <source>
        <dbReference type="Proteomes" id="UP000379480"/>
    </source>
</evidence>
<dbReference type="Proteomes" id="UP000379480">
    <property type="component" value="Unassembled WGS sequence"/>
</dbReference>
<dbReference type="RefSeq" id="WP_150803960.1">
    <property type="nucleotide sequence ID" value="NZ_CABVHY010000011.1"/>
</dbReference>
<organism evidence="1 2">
    <name type="scientific">Pseudomonas fluorescens</name>
    <dbReference type="NCBI Taxonomy" id="294"/>
    <lineage>
        <taxon>Bacteria</taxon>
        <taxon>Pseudomonadati</taxon>
        <taxon>Pseudomonadota</taxon>
        <taxon>Gammaproteobacteria</taxon>
        <taxon>Pseudomonadales</taxon>
        <taxon>Pseudomonadaceae</taxon>
        <taxon>Pseudomonas</taxon>
    </lineage>
</organism>
<reference evidence="1 2" key="1">
    <citation type="submission" date="2019-09" db="EMBL/GenBank/DDBJ databases">
        <authorList>
            <person name="Chandra G."/>
            <person name="Truman W A."/>
        </authorList>
    </citation>
    <scope>NUCLEOTIDE SEQUENCE [LARGE SCALE GENOMIC DNA]</scope>
    <source>
        <strain evidence="1">PS723</strain>
    </source>
</reference>
<dbReference type="SUPFAM" id="SSF56112">
    <property type="entry name" value="Protein kinase-like (PK-like)"/>
    <property type="match status" value="1"/>
</dbReference>
<name>A0A5E7C4V8_PSEFL</name>
<dbReference type="Pfam" id="PF06293">
    <property type="entry name" value="Kdo"/>
    <property type="match status" value="1"/>
</dbReference>
<dbReference type="AlphaFoldDB" id="A0A5E7C4V8"/>
<dbReference type="PIRSF" id="PIRSF026326">
    <property type="entry name" value="InaA"/>
    <property type="match status" value="1"/>
</dbReference>
<accession>A0A5E7C4V8</accession>
<proteinExistence type="predicted"/>
<dbReference type="OrthoDB" id="5405319at2"/>
<protein>
    <submittedName>
        <fullName evidence="1">Protein InaA</fullName>
    </submittedName>
</protein>
<gene>
    <name evidence="1" type="primary">inaA</name>
    <name evidence="1" type="ORF">PS723_02492</name>
</gene>